<dbReference type="InterPro" id="IPR011042">
    <property type="entry name" value="6-blade_b-propeller_TolB-like"/>
</dbReference>
<feature type="signal peptide" evidence="1">
    <location>
        <begin position="1"/>
        <end position="17"/>
    </location>
</feature>
<dbReference type="SUPFAM" id="SSF69304">
    <property type="entry name" value="Tricorn protease N-terminal domain"/>
    <property type="match status" value="1"/>
</dbReference>
<keyword evidence="4" id="KW-1185">Reference proteome</keyword>
<dbReference type="Pfam" id="PF07676">
    <property type="entry name" value="PD40"/>
    <property type="match status" value="1"/>
</dbReference>
<dbReference type="EMBL" id="BAAAGF010000004">
    <property type="protein sequence ID" value="GAA0748155.1"/>
    <property type="molecule type" value="Genomic_DNA"/>
</dbReference>
<evidence type="ECO:0000313" key="3">
    <source>
        <dbReference type="EMBL" id="GAA0748155.1"/>
    </source>
</evidence>
<comment type="caution">
    <text evidence="3">The sequence shown here is derived from an EMBL/GenBank/DDBJ whole genome shotgun (WGS) entry which is preliminary data.</text>
</comment>
<accession>A0ABN1JXE8</accession>
<evidence type="ECO:0000256" key="1">
    <source>
        <dbReference type="SAM" id="SignalP"/>
    </source>
</evidence>
<evidence type="ECO:0000259" key="2">
    <source>
        <dbReference type="Pfam" id="PF19780"/>
    </source>
</evidence>
<reference evidence="3 4" key="1">
    <citation type="journal article" date="2019" name="Int. J. Syst. Evol. Microbiol.">
        <title>The Global Catalogue of Microorganisms (GCM) 10K type strain sequencing project: providing services to taxonomists for standard genome sequencing and annotation.</title>
        <authorList>
            <consortium name="The Broad Institute Genomics Platform"/>
            <consortium name="The Broad Institute Genome Sequencing Center for Infectious Disease"/>
            <person name="Wu L."/>
            <person name="Ma J."/>
        </authorList>
    </citation>
    <scope>NUCLEOTIDE SEQUENCE [LARGE SCALE GENOMIC DNA]</scope>
    <source>
        <strain evidence="3 4">JCM 15976</strain>
    </source>
</reference>
<dbReference type="RefSeq" id="WP_343798992.1">
    <property type="nucleotide sequence ID" value="NZ_BAAAGF010000004.1"/>
</dbReference>
<feature type="domain" description="DUF6265" evidence="2">
    <location>
        <begin position="308"/>
        <end position="415"/>
    </location>
</feature>
<feature type="chain" id="PRO_5046571904" description="DUF6265 domain-containing protein" evidence="1">
    <location>
        <begin position="18"/>
        <end position="432"/>
    </location>
</feature>
<protein>
    <recommendedName>
        <fullName evidence="2">DUF6265 domain-containing protein</fullName>
    </recommendedName>
</protein>
<dbReference type="Gene3D" id="2.120.10.30">
    <property type="entry name" value="TolB, C-terminal domain"/>
    <property type="match status" value="1"/>
</dbReference>
<dbReference type="Pfam" id="PF19780">
    <property type="entry name" value="DUF6265"/>
    <property type="match status" value="1"/>
</dbReference>
<dbReference type="Proteomes" id="UP001500736">
    <property type="component" value="Unassembled WGS sequence"/>
</dbReference>
<dbReference type="InterPro" id="IPR011659">
    <property type="entry name" value="WD40"/>
</dbReference>
<organism evidence="3 4">
    <name type="scientific">Gaetbulibacter jejuensis</name>
    <dbReference type="NCBI Taxonomy" id="584607"/>
    <lineage>
        <taxon>Bacteria</taxon>
        <taxon>Pseudomonadati</taxon>
        <taxon>Bacteroidota</taxon>
        <taxon>Flavobacteriia</taxon>
        <taxon>Flavobacteriales</taxon>
        <taxon>Flavobacteriaceae</taxon>
        <taxon>Gaetbulibacter</taxon>
    </lineage>
</organism>
<keyword evidence="1" id="KW-0732">Signal</keyword>
<gene>
    <name evidence="3" type="ORF">GCM10009431_26370</name>
</gene>
<evidence type="ECO:0000313" key="4">
    <source>
        <dbReference type="Proteomes" id="UP001500736"/>
    </source>
</evidence>
<sequence length="432" mass="48897">MKKIVLLSVTFLLSAFAFPQQDTEIFLFNIESPSSNISVTSGKNISNNEGYDNQPSFMNNDYILFSSNRNGQTDIIKYHTNYGSKTWLNFTEGGEYTPLKIPNKDAVSAVRLDPDGKQRLYAYSLKTSESTEIIKDLVVAYYTWYDENTIVSAVIEDTELNLYVTDVNKGISKKYATNVGRSFHKIPDSNLVSFISKEDETQWKIKSLNPKTGAIKTIANTIEGVEDICWLNHITILSGKGSSLQKFTLNKDNNWKTVTDLSSYGITTITRLTTNPEATKLLIAAETTQAEIPVNTETKLEPKLENCAWIAGNWKGEAFGGITEENWSKPSGGSMMATFKLINDNKVSFYEIEIIREVENSLILQLKHFDSQLRGWETKDETVDFPLKEITPNKVIFEGMTFERISDNEMNVYVDIHQKDGSIEVVKFNYKK</sequence>
<dbReference type="InterPro" id="IPR046232">
    <property type="entry name" value="DUF6265"/>
</dbReference>
<name>A0ABN1JXE8_9FLAO</name>
<proteinExistence type="predicted"/>